<feature type="non-terminal residue" evidence="3">
    <location>
        <position position="648"/>
    </location>
</feature>
<name>A0A812PVV7_9DINO</name>
<dbReference type="Gene3D" id="3.40.50.2000">
    <property type="entry name" value="Glycogen Phosphorylase B"/>
    <property type="match status" value="1"/>
</dbReference>
<dbReference type="InterPro" id="IPR029044">
    <property type="entry name" value="Nucleotide-diphossugar_trans"/>
</dbReference>
<dbReference type="PANTHER" id="PTHR48050:SF13">
    <property type="entry name" value="STEROL 3-BETA-GLUCOSYLTRANSFERASE UGT80A2"/>
    <property type="match status" value="1"/>
</dbReference>
<comment type="caution">
    <text evidence="3">The sequence shown here is derived from an EMBL/GenBank/DDBJ whole genome shotgun (WGS) entry which is preliminary data.</text>
</comment>
<dbReference type="InterPro" id="IPR007235">
    <property type="entry name" value="Glyco_trans_28_C"/>
</dbReference>
<dbReference type="Pfam" id="PF04101">
    <property type="entry name" value="Glyco_tran_28_C"/>
    <property type="match status" value="1"/>
</dbReference>
<feature type="non-terminal residue" evidence="3">
    <location>
        <position position="1"/>
    </location>
</feature>
<dbReference type="InterPro" id="IPR008441">
    <property type="entry name" value="AfumC-like_glycosyl_Trfase"/>
</dbReference>
<feature type="signal peptide" evidence="1">
    <location>
        <begin position="1"/>
        <end position="25"/>
    </location>
</feature>
<sequence>VFNKLKHYHFLFFRFLPFILNASHAKREQERVREIEGVNHDNGIGLLSQIAEVPELGLWSKELQPPPSDFPASHTVTGCIFTPKLEDWKPSEALDAFMQRRDAQGRKPAVITFGSMMSMGIEKVQDSTLQALQKMGMNVVNFVSKAPKKKDNSEFTFTVSSAGEEAGAGVFELDYAPFDWLLPLASVVICHGGAGTTFRSLWAGVPVVVCPVISPLVADQYGHGEFLERKALGSMIEPTLPSVEECQVAIERALGCTKKCMETGLRMQKEDGAAEAAAAVERSVLQFKAKPAESRSGYHTVPRSIQHRSFVVLLFLHGGVGTPPRVVLFSLAGFGLLIALIVASSPPEDNPQSADGVASPRLRTQAARAPLLSLPSFSVILPPGEVPDEFQFLGRGACINQKGEPFWGSSMQYISPPQADGSSLECTKLCQMLPSCTGYQAEGASCFVIADGVFRPSAARGGRSDTRCFWRHPVLRKTQGAYAGQQLPIPQIIWSFWQALPDAPVALTEFVEACLASWRALNPHHQIRLLNSDSVSEYLTEQELPRTFRFLSIQHRSDAIRLAILKKYGGIWVDATTFMTNPLRELLGDNPNVRTFFALPYPWTDQSLKDNDTRVSWIDHPQNWFLAAPSGDLFIHRLQQCVWQFMDG</sequence>
<dbReference type="PANTHER" id="PTHR48050">
    <property type="entry name" value="STEROL 3-BETA-GLUCOSYLTRANSFERASE"/>
    <property type="match status" value="1"/>
</dbReference>
<dbReference type="AlphaFoldDB" id="A0A812PVV7"/>
<evidence type="ECO:0000256" key="1">
    <source>
        <dbReference type="SAM" id="SignalP"/>
    </source>
</evidence>
<accession>A0A812PVV7</accession>
<dbReference type="Pfam" id="PF05704">
    <property type="entry name" value="Caps_synth"/>
    <property type="match status" value="1"/>
</dbReference>
<dbReference type="OrthoDB" id="420206at2759"/>
<dbReference type="Proteomes" id="UP000601435">
    <property type="component" value="Unassembled WGS sequence"/>
</dbReference>
<dbReference type="SUPFAM" id="SSF53756">
    <property type="entry name" value="UDP-Glycosyltransferase/glycogen phosphorylase"/>
    <property type="match status" value="1"/>
</dbReference>
<dbReference type="GO" id="GO:0016758">
    <property type="term" value="F:hexosyltransferase activity"/>
    <property type="evidence" value="ECO:0007669"/>
    <property type="project" value="InterPro"/>
</dbReference>
<evidence type="ECO:0000259" key="2">
    <source>
        <dbReference type="Pfam" id="PF04101"/>
    </source>
</evidence>
<protein>
    <submittedName>
        <fullName evidence="3">Atg26 protein</fullName>
    </submittedName>
</protein>
<evidence type="ECO:0000313" key="4">
    <source>
        <dbReference type="Proteomes" id="UP000601435"/>
    </source>
</evidence>
<evidence type="ECO:0000313" key="3">
    <source>
        <dbReference type="EMBL" id="CAE7365773.1"/>
    </source>
</evidence>
<proteinExistence type="predicted"/>
<dbReference type="SUPFAM" id="SSF53448">
    <property type="entry name" value="Nucleotide-diphospho-sugar transferases"/>
    <property type="match status" value="1"/>
</dbReference>
<gene>
    <name evidence="3" type="primary">atg26</name>
    <name evidence="3" type="ORF">SNEC2469_LOCUS9705</name>
</gene>
<feature type="domain" description="Glycosyl transferase family 28 C-terminal" evidence="2">
    <location>
        <begin position="173"/>
        <end position="239"/>
    </location>
</feature>
<dbReference type="InterPro" id="IPR050426">
    <property type="entry name" value="Glycosyltransferase_28"/>
</dbReference>
<dbReference type="EMBL" id="CAJNJA010015681">
    <property type="protein sequence ID" value="CAE7365773.1"/>
    <property type="molecule type" value="Genomic_DNA"/>
</dbReference>
<keyword evidence="4" id="KW-1185">Reference proteome</keyword>
<feature type="chain" id="PRO_5032972921" evidence="1">
    <location>
        <begin position="26"/>
        <end position="648"/>
    </location>
</feature>
<keyword evidence="1" id="KW-0732">Signal</keyword>
<reference evidence="3" key="1">
    <citation type="submission" date="2021-02" db="EMBL/GenBank/DDBJ databases">
        <authorList>
            <person name="Dougan E. K."/>
            <person name="Rhodes N."/>
            <person name="Thang M."/>
            <person name="Chan C."/>
        </authorList>
    </citation>
    <scope>NUCLEOTIDE SEQUENCE</scope>
</reference>
<dbReference type="Gene3D" id="3.90.550.20">
    <property type="match status" value="1"/>
</dbReference>
<organism evidence="3 4">
    <name type="scientific">Symbiodinium necroappetens</name>
    <dbReference type="NCBI Taxonomy" id="1628268"/>
    <lineage>
        <taxon>Eukaryota</taxon>
        <taxon>Sar</taxon>
        <taxon>Alveolata</taxon>
        <taxon>Dinophyceae</taxon>
        <taxon>Suessiales</taxon>
        <taxon>Symbiodiniaceae</taxon>
        <taxon>Symbiodinium</taxon>
    </lineage>
</organism>